<proteinExistence type="predicted"/>
<gene>
    <name evidence="3" type="ORF">P7122_00380</name>
</gene>
<dbReference type="GO" id="GO:0016757">
    <property type="term" value="F:glycosyltransferase activity"/>
    <property type="evidence" value="ECO:0007669"/>
    <property type="project" value="UniProtKB-KW"/>
</dbReference>
<feature type="domain" description="Glycosyltransferase subfamily 4-like N-terminal" evidence="2">
    <location>
        <begin position="17"/>
        <end position="161"/>
    </location>
</feature>
<keyword evidence="3" id="KW-0808">Transferase</keyword>
<dbReference type="PANTHER" id="PTHR12526">
    <property type="entry name" value="GLYCOSYLTRANSFERASE"/>
    <property type="match status" value="1"/>
</dbReference>
<keyword evidence="3" id="KW-0328">Glycosyltransferase</keyword>
<dbReference type="Proteomes" id="UP001529085">
    <property type="component" value="Unassembled WGS sequence"/>
</dbReference>
<dbReference type="PANTHER" id="PTHR12526:SF630">
    <property type="entry name" value="GLYCOSYLTRANSFERASE"/>
    <property type="match status" value="1"/>
</dbReference>
<dbReference type="Pfam" id="PF13439">
    <property type="entry name" value="Glyco_transf_4"/>
    <property type="match status" value="1"/>
</dbReference>
<evidence type="ECO:0000259" key="2">
    <source>
        <dbReference type="Pfam" id="PF13439"/>
    </source>
</evidence>
<dbReference type="CDD" id="cd03801">
    <property type="entry name" value="GT4_PimA-like"/>
    <property type="match status" value="1"/>
</dbReference>
<keyword evidence="4" id="KW-1185">Reference proteome</keyword>
<dbReference type="Gene3D" id="3.40.50.2000">
    <property type="entry name" value="Glycogen Phosphorylase B"/>
    <property type="match status" value="2"/>
</dbReference>
<name>A0ABT6FWZ0_9FLAO</name>
<organism evidence="3 4">
    <name type="scientific">Winogradskyella marincola</name>
    <dbReference type="NCBI Taxonomy" id="3037795"/>
    <lineage>
        <taxon>Bacteria</taxon>
        <taxon>Pseudomonadati</taxon>
        <taxon>Bacteroidota</taxon>
        <taxon>Flavobacteriia</taxon>
        <taxon>Flavobacteriales</taxon>
        <taxon>Flavobacteriaceae</taxon>
        <taxon>Winogradskyella</taxon>
    </lineage>
</organism>
<dbReference type="InterPro" id="IPR028098">
    <property type="entry name" value="Glyco_trans_4-like_N"/>
</dbReference>
<accession>A0ABT6FWZ0</accession>
<feature type="domain" description="Glycosyl transferase family 1" evidence="1">
    <location>
        <begin position="165"/>
        <end position="323"/>
    </location>
</feature>
<comment type="caution">
    <text evidence="3">The sequence shown here is derived from an EMBL/GenBank/DDBJ whole genome shotgun (WGS) entry which is preliminary data.</text>
</comment>
<sequence length="350" mass="40265">MKPIRILYTIPNFKTAGSQNVLLSIVRGLDPEKFEVFIAVEKHPELIPDDISASNQIHVLYVGKLLEDVRYFSRILKTHQIDLCHSWDYKSNFVEALACRLANVKYLYTKKNNAWSKRWKLKSLLANHIAYDNPEMRSRFFNPFYFKSKITLIPHGVDLDKFVFIDNRNKNTFNICCIGNIVENKNQAQIIEALVNLPTHVHLNLYGRTDEVYKDQLVRLIKKCHLQDRVSFKGFVKNEDIPHELSQQHVFVLASKQEGLPVSILEALACGVPVLSSESGGGASYILKNNRGGFMFSSTVELVDKIKLLLQDEGLYNMLKQQAIDNVTSRFSLKKEINTYKNLYLKLVKK</sequence>
<dbReference type="RefSeq" id="WP_278003804.1">
    <property type="nucleotide sequence ID" value="NZ_JARSBN010000001.1"/>
</dbReference>
<dbReference type="SUPFAM" id="SSF53756">
    <property type="entry name" value="UDP-Glycosyltransferase/glycogen phosphorylase"/>
    <property type="match status" value="1"/>
</dbReference>
<dbReference type="EMBL" id="JARSBN010000001">
    <property type="protein sequence ID" value="MDG4714312.1"/>
    <property type="molecule type" value="Genomic_DNA"/>
</dbReference>
<dbReference type="InterPro" id="IPR001296">
    <property type="entry name" value="Glyco_trans_1"/>
</dbReference>
<dbReference type="EC" id="2.4.-.-" evidence="3"/>
<evidence type="ECO:0000259" key="1">
    <source>
        <dbReference type="Pfam" id="PF00534"/>
    </source>
</evidence>
<protein>
    <submittedName>
        <fullName evidence="3">Glycosyltransferase family 4 protein</fullName>
        <ecNumber evidence="3">2.4.-.-</ecNumber>
    </submittedName>
</protein>
<dbReference type="Pfam" id="PF00534">
    <property type="entry name" value="Glycos_transf_1"/>
    <property type="match status" value="1"/>
</dbReference>
<evidence type="ECO:0000313" key="4">
    <source>
        <dbReference type="Proteomes" id="UP001529085"/>
    </source>
</evidence>
<evidence type="ECO:0000313" key="3">
    <source>
        <dbReference type="EMBL" id="MDG4714312.1"/>
    </source>
</evidence>
<reference evidence="3 4" key="1">
    <citation type="submission" date="2023-03" db="EMBL/GenBank/DDBJ databases">
        <title>Strain YYF002 represents a novel species in the genus Winogradskyella isolated from seawater.</title>
        <authorList>
            <person name="Fu Z.-Y."/>
        </authorList>
    </citation>
    <scope>NUCLEOTIDE SEQUENCE [LARGE SCALE GENOMIC DNA]</scope>
    <source>
        <strain evidence="3 4">YYF002</strain>
    </source>
</reference>